<name>A0A7J6SR00_PEROL</name>
<feature type="domain" description="CCHC-type" evidence="3">
    <location>
        <begin position="431"/>
        <end position="445"/>
    </location>
</feature>
<dbReference type="EMBL" id="JABANO010016390">
    <property type="protein sequence ID" value="KAF4735271.1"/>
    <property type="molecule type" value="Genomic_DNA"/>
</dbReference>
<dbReference type="Gene3D" id="3.30.420.10">
    <property type="entry name" value="Ribonuclease H-like superfamily/Ribonuclease H"/>
    <property type="match status" value="1"/>
</dbReference>
<sequence length="1326" mass="147814">MTGSTSVGVTQTSHGAPSGNDHQHGSFSQLVRDAALASSSSSLSTSPFTTVAELNSLSPAKVVEIVSGISSHSVVLNNLYFVSREGKKIGLSLKAFSESWGVTPHRDSYFDRSLVDEIPRRNNRRSFYDYDFLERCINLALSQAVGETAMVRLYIYAAFMPKPIAEYIKAILINSISENGVVKAKADCLAWRDILLLDQEYTPDQDSTEIGMKIRHLYDQWCKGYATILKEVKVRIDEHQEVEQPQARNPVLLLHQWSGLPDKVTQGRLSYTRFSELEKLLFYKVTSHSCKVSIDWNLRRLLYVTVLKRSSLFRDGNSAVISMIERISLMEDGSPDRIDEEVMKSSNKAGYYNVDRFLNLQRRERPLNDDDEMPTKQSRSDTNNNVRDIPSGRSFYSMDKVNKSKQVEQRLPTTDSKNDRKVRAPPKSMQCYNCGELGHFAYKCPYKSTRMKTVSLRSNSELKENRLSDAAPSNPEIGKESSAETPDGDAEPEVAWAMSHSLLTADLKVGVPGTSHSRFSLQRIALDTMSSTNLCTSSVVSSLGAPIENNNSTLYGLHSSSKPGSSTSLEVLVPGKKPVVLRFLVIEDDMLQNISGCAILIGNASLPSIGVEVSLPKVEFGGKGGVDAALPDLKEIALSVLCENVDVTKPLPGAPAYQGRLRRCLPDEVHDTAEQKYVYEVVVPRDEGEPTSSLTDPHDYSIDLYHRLATSHKEQFLQEIKNFVSKHYLSTYKLAWQSELRPGCVTFPVVQGLHKSTKCRPCTDARKINLHLPVSSYDGYSVSTILAMVRARFRPGDQLVFMDLEKAFLRLRHADSLVVKVLTLGKVYYSSRVLFGLKYGPCALSGFVLLLLDATFSSLLGYHVRAKSTTEFANLLEGLTVVAFYDDILILGRPELVQKTVQILSYLAPVIGGNFPREKVDHLSPSTENVRHLGVNWRMDHQRGLIISCIPPQKATEEYVSDITRRRAFAIAGSYFDPLQLHPYARLGADWLRHWAGQSPGGMKKSGWDRRWTLSPSTKVEYLKTIEFMNSDNLGNCSHGTIDPKATHLVVHCDASNSGYGFTIHAMGSQPVSWKKPNDGTILQKVSGSFNLKKRSDSWHINRKELYSLATAVREAHNWINKFHPCDIPIKGLVVFTDNTTAANWATEENVNVASRSYDRIAIERLQSQLVDMRDDLKHRFGIPLQVLYIKGTENELADELSRKAQSLPALGGLGVPSPTHTPTLVSDQNHNDKYKSLHDTVLLVTTDQIDSPNCRDDSCLGLSEDPSPTTVAHETSSAKPALAGLGNLSKDDILSETTDVLLNDELTKNIFILNIKHLKKPRIWR</sequence>
<dbReference type="Pfam" id="PF00098">
    <property type="entry name" value="zf-CCHC"/>
    <property type="match status" value="1"/>
</dbReference>
<dbReference type="Gene3D" id="4.10.60.10">
    <property type="entry name" value="Zinc finger, CCHC-type"/>
    <property type="match status" value="1"/>
</dbReference>
<evidence type="ECO:0000313" key="5">
    <source>
        <dbReference type="Proteomes" id="UP000553632"/>
    </source>
</evidence>
<comment type="caution">
    <text evidence="4">The sequence shown here is derived from an EMBL/GenBank/DDBJ whole genome shotgun (WGS) entry which is preliminary data.</text>
</comment>
<evidence type="ECO:0000256" key="1">
    <source>
        <dbReference type="PROSITE-ProRule" id="PRU00047"/>
    </source>
</evidence>
<dbReference type="InterPro" id="IPR001878">
    <property type="entry name" value="Znf_CCHC"/>
</dbReference>
<dbReference type="InterPro" id="IPR036397">
    <property type="entry name" value="RNaseH_sf"/>
</dbReference>
<feature type="region of interest" description="Disordered" evidence="2">
    <location>
        <begin position="363"/>
        <end position="427"/>
    </location>
</feature>
<dbReference type="GO" id="GO:0008270">
    <property type="term" value="F:zinc ion binding"/>
    <property type="evidence" value="ECO:0007669"/>
    <property type="project" value="UniProtKB-KW"/>
</dbReference>
<feature type="compositionally biased region" description="Low complexity" evidence="2">
    <location>
        <begin position="1"/>
        <end position="13"/>
    </location>
</feature>
<keyword evidence="1" id="KW-0479">Metal-binding</keyword>
<gene>
    <name evidence="4" type="ORF">FOZ63_016815</name>
</gene>
<keyword evidence="5" id="KW-1185">Reference proteome</keyword>
<dbReference type="SUPFAM" id="SSF56672">
    <property type="entry name" value="DNA/RNA polymerases"/>
    <property type="match status" value="1"/>
</dbReference>
<dbReference type="SUPFAM" id="SSF57756">
    <property type="entry name" value="Retrovirus zinc finger-like domains"/>
    <property type="match status" value="1"/>
</dbReference>
<reference evidence="4 5" key="1">
    <citation type="submission" date="2020-04" db="EMBL/GenBank/DDBJ databases">
        <title>Perkinsus olseni comparative genomics.</title>
        <authorList>
            <person name="Bogema D.R."/>
        </authorList>
    </citation>
    <scope>NUCLEOTIDE SEQUENCE [LARGE SCALE GENOMIC DNA]</scope>
    <source>
        <strain evidence="4 5">ATCC PRA-207</strain>
    </source>
</reference>
<feature type="region of interest" description="Disordered" evidence="2">
    <location>
        <begin position="1"/>
        <end position="25"/>
    </location>
</feature>
<dbReference type="InterPro" id="IPR043502">
    <property type="entry name" value="DNA/RNA_pol_sf"/>
</dbReference>
<dbReference type="SMART" id="SM00343">
    <property type="entry name" value="ZnF_C2HC"/>
    <property type="match status" value="1"/>
</dbReference>
<keyword evidence="1" id="KW-0863">Zinc-finger</keyword>
<evidence type="ECO:0000256" key="2">
    <source>
        <dbReference type="SAM" id="MobiDB-lite"/>
    </source>
</evidence>
<evidence type="ECO:0000259" key="3">
    <source>
        <dbReference type="PROSITE" id="PS50158"/>
    </source>
</evidence>
<protein>
    <recommendedName>
        <fullName evidence="3">CCHC-type domain-containing protein</fullName>
    </recommendedName>
</protein>
<feature type="compositionally biased region" description="Polar residues" evidence="2">
    <location>
        <begin position="375"/>
        <end position="386"/>
    </location>
</feature>
<dbReference type="PROSITE" id="PS50158">
    <property type="entry name" value="ZF_CCHC"/>
    <property type="match status" value="1"/>
</dbReference>
<accession>A0A7J6SR00</accession>
<dbReference type="InterPro" id="IPR036875">
    <property type="entry name" value="Znf_CCHC_sf"/>
</dbReference>
<proteinExistence type="predicted"/>
<evidence type="ECO:0000313" key="4">
    <source>
        <dbReference type="EMBL" id="KAF4735271.1"/>
    </source>
</evidence>
<feature type="region of interest" description="Disordered" evidence="2">
    <location>
        <begin position="458"/>
        <end position="490"/>
    </location>
</feature>
<dbReference type="Proteomes" id="UP000553632">
    <property type="component" value="Unassembled WGS sequence"/>
</dbReference>
<dbReference type="GO" id="GO:0003676">
    <property type="term" value="F:nucleic acid binding"/>
    <property type="evidence" value="ECO:0007669"/>
    <property type="project" value="InterPro"/>
</dbReference>
<organism evidence="4 5">
    <name type="scientific">Perkinsus olseni</name>
    <name type="common">Perkinsus atlanticus</name>
    <dbReference type="NCBI Taxonomy" id="32597"/>
    <lineage>
        <taxon>Eukaryota</taxon>
        <taxon>Sar</taxon>
        <taxon>Alveolata</taxon>
        <taxon>Perkinsozoa</taxon>
        <taxon>Perkinsea</taxon>
        <taxon>Perkinsida</taxon>
        <taxon>Perkinsidae</taxon>
        <taxon>Perkinsus</taxon>
    </lineage>
</organism>
<keyword evidence="1" id="KW-0862">Zinc</keyword>